<dbReference type="SUPFAM" id="SSF55945">
    <property type="entry name" value="TATA-box binding protein-like"/>
    <property type="match status" value="1"/>
</dbReference>
<dbReference type="GO" id="GO:0008168">
    <property type="term" value="F:methyltransferase activity"/>
    <property type="evidence" value="ECO:0007669"/>
    <property type="project" value="UniProtKB-KW"/>
</dbReference>
<name>A0A2T0ZY39_9ACTN</name>
<evidence type="ECO:0000256" key="4">
    <source>
        <dbReference type="ARBA" id="ARBA00022603"/>
    </source>
</evidence>
<keyword evidence="9" id="KW-0805">Transcription regulation</keyword>
<dbReference type="Gene3D" id="1.10.10.60">
    <property type="entry name" value="Homeodomain-like"/>
    <property type="match status" value="1"/>
</dbReference>
<dbReference type="GO" id="GO:0005737">
    <property type="term" value="C:cytoplasm"/>
    <property type="evidence" value="ECO:0007669"/>
    <property type="project" value="TreeGrafter"/>
</dbReference>
<keyword evidence="11" id="KW-0010">Activator</keyword>
<dbReference type="GO" id="GO:0043916">
    <property type="term" value="F:DNA-7-methylguanine glycosylase activity"/>
    <property type="evidence" value="ECO:0007669"/>
    <property type="project" value="TreeGrafter"/>
</dbReference>
<evidence type="ECO:0000256" key="7">
    <source>
        <dbReference type="ARBA" id="ARBA00022763"/>
    </source>
</evidence>
<dbReference type="Gene3D" id="1.10.340.30">
    <property type="entry name" value="Hypothetical protein, domain 2"/>
    <property type="match status" value="1"/>
</dbReference>
<dbReference type="SMART" id="SM00342">
    <property type="entry name" value="HTH_ARAC"/>
    <property type="match status" value="1"/>
</dbReference>
<proteinExistence type="predicted"/>
<sequence>MRDMSGPSTSHTTGLPDPDACYRAVTSRDHRYDGWIYVAVRSTGIYCRPSCSSVTPRRENCSFHSTAAAAQQAGYRACLRCRPDVVPGSPQWDLRADTVGRAMRMISDGVVDRDGVSGLATRLGYSERQLNRLISAELGAPPVALARAQRAHTARVLIEGTTMPMADIAFAAGFSSVRQFNDTVRAVFAQPPTALRTRHSTHASDGGELLSLRLPVREPFHADGIFDFFERRQIAGIETARRTPEGWVYARTVGLAHGAAALALHWNDGQLTLKVSLEDFRDLTQAVRRARRLLDLDADPVAVDTTLCGASWLKAYVEAAPGLRVPGVLEGHELAIRALLGQQISVAAAANAGAKLVARYGALSPVTPTEPGLTHLFPSSAALAEVDSMELPMPRSRATALVGLGAALASGAVDLDIGSDRLESHAQLLALKGIGPWTADYVTMRALGDPDVFLSTDLIVRRAAAAAGMPADLGPLDDAAKVWAPWRSYATMHLWRASPQLLAQDR</sequence>
<dbReference type="Proteomes" id="UP000237752">
    <property type="component" value="Unassembled WGS sequence"/>
</dbReference>
<dbReference type="FunFam" id="3.40.10.10:FF:000001">
    <property type="entry name" value="DNA-3-methyladenine glycosylase 2"/>
    <property type="match status" value="1"/>
</dbReference>
<dbReference type="CDD" id="cd00056">
    <property type="entry name" value="ENDO3c"/>
    <property type="match status" value="1"/>
</dbReference>
<dbReference type="InterPro" id="IPR004026">
    <property type="entry name" value="Ada_DNA_repair_Zn-bd"/>
</dbReference>
<dbReference type="InterPro" id="IPR003265">
    <property type="entry name" value="HhH-GPD_domain"/>
</dbReference>
<evidence type="ECO:0000256" key="11">
    <source>
        <dbReference type="ARBA" id="ARBA00023159"/>
    </source>
</evidence>
<dbReference type="InterPro" id="IPR035451">
    <property type="entry name" value="Ada-like_dom_sf"/>
</dbReference>
<dbReference type="AlphaFoldDB" id="A0A2T0ZY39"/>
<keyword evidence="13" id="KW-0234">DNA repair</keyword>
<dbReference type="InterPro" id="IPR051912">
    <property type="entry name" value="Alkylbase_DNA_Glycosylase/TA"/>
</dbReference>
<keyword evidence="8" id="KW-0862">Zinc</keyword>
<dbReference type="GO" id="GO:0003700">
    <property type="term" value="F:DNA-binding transcription factor activity"/>
    <property type="evidence" value="ECO:0007669"/>
    <property type="project" value="InterPro"/>
</dbReference>
<dbReference type="SMART" id="SM01009">
    <property type="entry name" value="AlkA_N"/>
    <property type="match status" value="1"/>
</dbReference>
<dbReference type="PANTHER" id="PTHR43003">
    <property type="entry name" value="DNA-3-METHYLADENINE GLYCOSYLASE"/>
    <property type="match status" value="1"/>
</dbReference>
<evidence type="ECO:0000256" key="8">
    <source>
        <dbReference type="ARBA" id="ARBA00022833"/>
    </source>
</evidence>
<dbReference type="EC" id="3.2.2.21" evidence="3"/>
<feature type="domain" description="HTH araC/xylS-type" evidence="14">
    <location>
        <begin position="100"/>
        <end position="198"/>
    </location>
</feature>
<protein>
    <recommendedName>
        <fullName evidence="3">DNA-3-methyladenine glycosylase II</fullName>
        <ecNumber evidence="3">3.2.2.21</ecNumber>
    </recommendedName>
</protein>
<evidence type="ECO:0000313" key="16">
    <source>
        <dbReference type="Proteomes" id="UP000237752"/>
    </source>
</evidence>
<dbReference type="SUPFAM" id="SSF46689">
    <property type="entry name" value="Homeodomain-like"/>
    <property type="match status" value="1"/>
</dbReference>
<dbReference type="InterPro" id="IPR009057">
    <property type="entry name" value="Homeodomain-like_sf"/>
</dbReference>
<evidence type="ECO:0000256" key="5">
    <source>
        <dbReference type="ARBA" id="ARBA00022679"/>
    </source>
</evidence>
<gene>
    <name evidence="15" type="ORF">CLV47_11231</name>
</gene>
<keyword evidence="16" id="KW-1185">Reference proteome</keyword>
<organism evidence="15 16">
    <name type="scientific">Antricoccus suffuscus</name>
    <dbReference type="NCBI Taxonomy" id="1629062"/>
    <lineage>
        <taxon>Bacteria</taxon>
        <taxon>Bacillati</taxon>
        <taxon>Actinomycetota</taxon>
        <taxon>Actinomycetes</taxon>
        <taxon>Geodermatophilales</taxon>
        <taxon>Antricoccaceae</taxon>
        <taxon>Antricoccus</taxon>
    </lineage>
</organism>
<dbReference type="EMBL" id="PVUE01000012">
    <property type="protein sequence ID" value="PRZ40998.1"/>
    <property type="molecule type" value="Genomic_DNA"/>
</dbReference>
<dbReference type="InterPro" id="IPR018060">
    <property type="entry name" value="HTH_AraC"/>
</dbReference>
<dbReference type="GO" id="GO:0006285">
    <property type="term" value="P:base-excision repair, AP site formation"/>
    <property type="evidence" value="ECO:0007669"/>
    <property type="project" value="TreeGrafter"/>
</dbReference>
<comment type="caution">
    <text evidence="15">The sequence shown here is derived from an EMBL/GenBank/DDBJ whole genome shotgun (WGS) entry which is preliminary data.</text>
</comment>
<dbReference type="PANTHER" id="PTHR43003:SF13">
    <property type="entry name" value="DNA-3-METHYLADENINE GLYCOSYLASE 2"/>
    <property type="match status" value="1"/>
</dbReference>
<dbReference type="GO" id="GO:0032131">
    <property type="term" value="F:alkylated DNA binding"/>
    <property type="evidence" value="ECO:0007669"/>
    <property type="project" value="TreeGrafter"/>
</dbReference>
<keyword evidence="4" id="KW-0489">Methyltransferase</keyword>
<dbReference type="PROSITE" id="PS00041">
    <property type="entry name" value="HTH_ARAC_FAMILY_1"/>
    <property type="match status" value="1"/>
</dbReference>
<dbReference type="GO" id="GO:0032993">
    <property type="term" value="C:protein-DNA complex"/>
    <property type="evidence" value="ECO:0007669"/>
    <property type="project" value="TreeGrafter"/>
</dbReference>
<accession>A0A2T0ZY39</accession>
<dbReference type="GO" id="GO:0008270">
    <property type="term" value="F:zinc ion binding"/>
    <property type="evidence" value="ECO:0007669"/>
    <property type="project" value="InterPro"/>
</dbReference>
<evidence type="ECO:0000256" key="13">
    <source>
        <dbReference type="ARBA" id="ARBA00023204"/>
    </source>
</evidence>
<dbReference type="Gene3D" id="1.10.1670.10">
    <property type="entry name" value="Helix-hairpin-Helix base-excision DNA repair enzymes (C-terminal)"/>
    <property type="match status" value="1"/>
</dbReference>
<evidence type="ECO:0000256" key="2">
    <source>
        <dbReference type="ARBA" id="ARBA00001947"/>
    </source>
</evidence>
<evidence type="ECO:0000256" key="1">
    <source>
        <dbReference type="ARBA" id="ARBA00000086"/>
    </source>
</evidence>
<keyword evidence="12" id="KW-0804">Transcription</keyword>
<evidence type="ECO:0000313" key="15">
    <source>
        <dbReference type="EMBL" id="PRZ40998.1"/>
    </source>
</evidence>
<evidence type="ECO:0000256" key="10">
    <source>
        <dbReference type="ARBA" id="ARBA00023125"/>
    </source>
</evidence>
<dbReference type="InterPro" id="IPR010316">
    <property type="entry name" value="AlkA_N"/>
</dbReference>
<dbReference type="Pfam" id="PF06029">
    <property type="entry name" value="AlkA_N"/>
    <property type="match status" value="1"/>
</dbReference>
<dbReference type="InterPro" id="IPR018062">
    <property type="entry name" value="HTH_AraC-typ_CS"/>
</dbReference>
<dbReference type="GO" id="GO:0006307">
    <property type="term" value="P:DNA alkylation repair"/>
    <property type="evidence" value="ECO:0007669"/>
    <property type="project" value="TreeGrafter"/>
</dbReference>
<dbReference type="SMART" id="SM00478">
    <property type="entry name" value="ENDO3c"/>
    <property type="match status" value="1"/>
</dbReference>
<comment type="catalytic activity">
    <reaction evidence="1">
        <text>Hydrolysis of alkylated DNA, releasing 3-methyladenine, 3-methylguanine, 7-methylguanine and 7-methyladenine.</text>
        <dbReference type="EC" id="3.2.2.21"/>
    </reaction>
</comment>
<dbReference type="InterPro" id="IPR023170">
    <property type="entry name" value="HhH_base_excis_C"/>
</dbReference>
<dbReference type="Gene3D" id="3.30.310.20">
    <property type="entry name" value="DNA-3-methyladenine glycosylase AlkA, N-terminal domain"/>
    <property type="match status" value="1"/>
</dbReference>
<keyword evidence="6" id="KW-0479">Metal-binding</keyword>
<dbReference type="InterPro" id="IPR011257">
    <property type="entry name" value="DNA_glycosylase"/>
</dbReference>
<comment type="cofactor">
    <cofactor evidence="2">
        <name>Zn(2+)</name>
        <dbReference type="ChEBI" id="CHEBI:29105"/>
    </cofactor>
</comment>
<reference evidence="15 16" key="1">
    <citation type="submission" date="2018-03" db="EMBL/GenBank/DDBJ databases">
        <title>Genomic Encyclopedia of Archaeal and Bacterial Type Strains, Phase II (KMG-II): from individual species to whole genera.</title>
        <authorList>
            <person name="Goeker M."/>
        </authorList>
    </citation>
    <scope>NUCLEOTIDE SEQUENCE [LARGE SCALE GENOMIC DNA]</scope>
    <source>
        <strain evidence="15 16">DSM 100065</strain>
    </source>
</reference>
<dbReference type="Gene3D" id="3.40.10.10">
    <property type="entry name" value="DNA Methylphosphotriester Repair Domain"/>
    <property type="match status" value="1"/>
</dbReference>
<evidence type="ECO:0000256" key="6">
    <source>
        <dbReference type="ARBA" id="ARBA00022723"/>
    </source>
</evidence>
<evidence type="ECO:0000256" key="9">
    <source>
        <dbReference type="ARBA" id="ARBA00023015"/>
    </source>
</evidence>
<keyword evidence="7" id="KW-0227">DNA damage</keyword>
<evidence type="ECO:0000259" key="14">
    <source>
        <dbReference type="PROSITE" id="PS01124"/>
    </source>
</evidence>
<dbReference type="PROSITE" id="PS01124">
    <property type="entry name" value="HTH_ARAC_FAMILY_2"/>
    <property type="match status" value="1"/>
</dbReference>
<dbReference type="Pfam" id="PF12833">
    <property type="entry name" value="HTH_18"/>
    <property type="match status" value="1"/>
</dbReference>
<dbReference type="Pfam" id="PF02805">
    <property type="entry name" value="Ada_Zn_binding"/>
    <property type="match status" value="1"/>
</dbReference>
<dbReference type="SUPFAM" id="SSF48150">
    <property type="entry name" value="DNA-glycosylase"/>
    <property type="match status" value="1"/>
</dbReference>
<dbReference type="GO" id="GO:0043565">
    <property type="term" value="F:sequence-specific DNA binding"/>
    <property type="evidence" value="ECO:0007669"/>
    <property type="project" value="InterPro"/>
</dbReference>
<evidence type="ECO:0000256" key="3">
    <source>
        <dbReference type="ARBA" id="ARBA00012000"/>
    </source>
</evidence>
<dbReference type="GO" id="GO:0008725">
    <property type="term" value="F:DNA-3-methyladenine glycosylase activity"/>
    <property type="evidence" value="ECO:0007669"/>
    <property type="project" value="TreeGrafter"/>
</dbReference>
<evidence type="ECO:0000256" key="12">
    <source>
        <dbReference type="ARBA" id="ARBA00023163"/>
    </source>
</evidence>
<dbReference type="SUPFAM" id="SSF57884">
    <property type="entry name" value="Ada DNA repair protein, N-terminal domain (N-Ada 10)"/>
    <property type="match status" value="1"/>
</dbReference>
<keyword evidence="10" id="KW-0238">DNA-binding</keyword>
<keyword evidence="5" id="KW-0808">Transferase</keyword>
<dbReference type="GO" id="GO:0032259">
    <property type="term" value="P:methylation"/>
    <property type="evidence" value="ECO:0007669"/>
    <property type="project" value="UniProtKB-KW"/>
</dbReference>
<dbReference type="InterPro" id="IPR037046">
    <property type="entry name" value="AlkA_N_sf"/>
</dbReference>